<dbReference type="InterPro" id="IPR052025">
    <property type="entry name" value="Xyloglucanase_GH74"/>
</dbReference>
<accession>A0A538U2G7</accession>
<gene>
    <name evidence="2" type="ORF">E6K81_13425</name>
</gene>
<dbReference type="PANTHER" id="PTHR43739:SF5">
    <property type="entry name" value="EXO-ALPHA-SIALIDASE"/>
    <property type="match status" value="1"/>
</dbReference>
<dbReference type="GO" id="GO:0010411">
    <property type="term" value="P:xyloglucan metabolic process"/>
    <property type="evidence" value="ECO:0007669"/>
    <property type="project" value="TreeGrafter"/>
</dbReference>
<organism evidence="2 3">
    <name type="scientific">Eiseniibacteriota bacterium</name>
    <dbReference type="NCBI Taxonomy" id="2212470"/>
    <lineage>
        <taxon>Bacteria</taxon>
        <taxon>Candidatus Eiseniibacteriota</taxon>
    </lineage>
</organism>
<sequence length="754" mass="82308">MSHRITNAARAGALIVGLLLSPVLGRGEEIKIDSETFGGLQLRSIGPAAMAGRIAAIDAIQGQRLTLYVGSAGGGVWKSSDGGTTFAPVFDKYCQSIGAIAIDRTRPKTVWVGTGESWTRNSVSVGDGIYKTTDGGDNWQRMGLDSCERIARIAIDPKHGDTVFVAATGHLWDAHPQRGVYRTRDGGKTWQRVLFVDNETGCADIALDPSDPSILYATMWQFRRKPWSFSSGGPGSGVYRSRDGGDTWTRLTAGLPAGNLGRCAVAISPARPSRVYLFVEARKSGMFRSDDRGETWTEGISSPGTNTRPFYFAHLIADPKDPNRVYKTATGLLVSDDSLRTWTGVGGGVHSDFHALWVNPTNPDELFCGTDGGVYTSVDRGADWRFLGSLPVGQFYHVSYDMEWPYNVYGGLQDNGSWTGPSRRSGGIANRHWRVLGGGDGFWAFVDPTDPDLTYVEYQEGNILRVRRSTGETKQIKPLEAKDEAEYRFNWNTPMHVTAAGTLYLGAQFLFRTRDRGDTWERISPDLTTNDPVKQKQAESGGLSVDNSSAENHCTIFTICESPKNHEVVWVGTDDGNIQLTRDGGKSWTNVGKKLPGVPPATWVTCIEASHFDEATAYATCDGHGTGDMKTYVCKTTDFGKTWQSLTTPELKGYAHVVREDLVKPELLFLGTECGLFISVEGGAQWAAIKGDFPPVAVRDLAIHPRDHDLLVASHGRGIWILDDLTPLRGLTREVLAADAAFLPSRPSVEMIPS</sequence>
<dbReference type="GO" id="GO:0016787">
    <property type="term" value="F:hydrolase activity"/>
    <property type="evidence" value="ECO:0007669"/>
    <property type="project" value="UniProtKB-KW"/>
</dbReference>
<protein>
    <submittedName>
        <fullName evidence="2">Glycosyl hydrolase</fullName>
    </submittedName>
</protein>
<comment type="caution">
    <text evidence="2">The sequence shown here is derived from an EMBL/GenBank/DDBJ whole genome shotgun (WGS) entry which is preliminary data.</text>
</comment>
<dbReference type="InterPro" id="IPR015943">
    <property type="entry name" value="WD40/YVTN_repeat-like_dom_sf"/>
</dbReference>
<dbReference type="PANTHER" id="PTHR43739">
    <property type="entry name" value="XYLOGLUCANASE (EUROFUNG)"/>
    <property type="match status" value="1"/>
</dbReference>
<dbReference type="EMBL" id="VBPB01000251">
    <property type="protein sequence ID" value="TMQ70086.1"/>
    <property type="molecule type" value="Genomic_DNA"/>
</dbReference>
<name>A0A538U2G7_UNCEI</name>
<dbReference type="Proteomes" id="UP000319771">
    <property type="component" value="Unassembled WGS sequence"/>
</dbReference>
<proteinExistence type="predicted"/>
<dbReference type="CDD" id="cd15482">
    <property type="entry name" value="Sialidase_non-viral"/>
    <property type="match status" value="1"/>
</dbReference>
<keyword evidence="2" id="KW-0378">Hydrolase</keyword>
<evidence type="ECO:0000313" key="2">
    <source>
        <dbReference type="EMBL" id="TMQ70086.1"/>
    </source>
</evidence>
<feature type="non-terminal residue" evidence="2">
    <location>
        <position position="754"/>
    </location>
</feature>
<dbReference type="SUPFAM" id="SSF50939">
    <property type="entry name" value="Sialidases"/>
    <property type="match status" value="2"/>
</dbReference>
<dbReference type="InterPro" id="IPR036278">
    <property type="entry name" value="Sialidase_sf"/>
</dbReference>
<dbReference type="AlphaFoldDB" id="A0A538U2G7"/>
<feature type="region of interest" description="Disordered" evidence="1">
    <location>
        <begin position="521"/>
        <end position="546"/>
    </location>
</feature>
<evidence type="ECO:0000313" key="3">
    <source>
        <dbReference type="Proteomes" id="UP000319771"/>
    </source>
</evidence>
<reference evidence="2 3" key="1">
    <citation type="journal article" date="2019" name="Nat. Microbiol.">
        <title>Mediterranean grassland soil C-N compound turnover is dependent on rainfall and depth, and is mediated by genomically divergent microorganisms.</title>
        <authorList>
            <person name="Diamond S."/>
            <person name="Andeer P.F."/>
            <person name="Li Z."/>
            <person name="Crits-Christoph A."/>
            <person name="Burstein D."/>
            <person name="Anantharaman K."/>
            <person name="Lane K.R."/>
            <person name="Thomas B.C."/>
            <person name="Pan C."/>
            <person name="Northen T.R."/>
            <person name="Banfield J.F."/>
        </authorList>
    </citation>
    <scope>NUCLEOTIDE SEQUENCE [LARGE SCALE GENOMIC DNA]</scope>
    <source>
        <strain evidence="2">WS_11</strain>
    </source>
</reference>
<dbReference type="Gene3D" id="2.130.10.10">
    <property type="entry name" value="YVTN repeat-like/Quinoprotein amine dehydrogenase"/>
    <property type="match status" value="5"/>
</dbReference>
<evidence type="ECO:0000256" key="1">
    <source>
        <dbReference type="SAM" id="MobiDB-lite"/>
    </source>
</evidence>